<proteinExistence type="predicted"/>
<dbReference type="Proteomes" id="UP000306888">
    <property type="component" value="Unassembled WGS sequence"/>
</dbReference>
<organism evidence="1 2">
    <name type="scientific">Clostridium sartagoforme</name>
    <dbReference type="NCBI Taxonomy" id="84031"/>
    <lineage>
        <taxon>Bacteria</taxon>
        <taxon>Bacillati</taxon>
        <taxon>Bacillota</taxon>
        <taxon>Clostridia</taxon>
        <taxon>Eubacteriales</taxon>
        <taxon>Clostridiaceae</taxon>
        <taxon>Clostridium</taxon>
    </lineage>
</organism>
<sequence>MNNKYIELYGENFLTLKELLINLFGKIINIEYFTYDTGLETFFLKFKDETICEVNLLSNISTIDKSSINQNYICLSFLDLDRETEDRLKKELVNGGYTLLT</sequence>
<reference evidence="1 2" key="1">
    <citation type="submission" date="2019-04" db="EMBL/GenBank/DDBJ databases">
        <title>Microbes associate with the intestines of laboratory mice.</title>
        <authorList>
            <person name="Navarre W."/>
            <person name="Wong E."/>
            <person name="Huang K."/>
            <person name="Tropini C."/>
            <person name="Ng K."/>
            <person name="Yu B."/>
        </authorList>
    </citation>
    <scope>NUCLEOTIDE SEQUENCE [LARGE SCALE GENOMIC DNA]</scope>
    <source>
        <strain evidence="1 2">NM50_B9-20</strain>
    </source>
</reference>
<gene>
    <name evidence="1" type="ORF">E5347_07900</name>
</gene>
<protein>
    <submittedName>
        <fullName evidence="1">Uncharacterized protein</fullName>
    </submittedName>
</protein>
<dbReference type="AlphaFoldDB" id="A0A4S2DNY6"/>
<name>A0A4S2DNY6_9CLOT</name>
<dbReference type="EMBL" id="SRYR01000002">
    <property type="protein sequence ID" value="TGY42721.1"/>
    <property type="molecule type" value="Genomic_DNA"/>
</dbReference>
<comment type="caution">
    <text evidence="1">The sequence shown here is derived from an EMBL/GenBank/DDBJ whole genome shotgun (WGS) entry which is preliminary data.</text>
</comment>
<accession>A0A4S2DNY6</accession>
<evidence type="ECO:0000313" key="1">
    <source>
        <dbReference type="EMBL" id="TGY42721.1"/>
    </source>
</evidence>
<dbReference type="OrthoDB" id="9789012at2"/>
<keyword evidence="2" id="KW-1185">Reference proteome</keyword>
<dbReference type="RefSeq" id="WP_136006178.1">
    <property type="nucleotide sequence ID" value="NZ_SRYR01000002.1"/>
</dbReference>
<evidence type="ECO:0000313" key="2">
    <source>
        <dbReference type="Proteomes" id="UP000306888"/>
    </source>
</evidence>